<dbReference type="PROSITE" id="PS51900">
    <property type="entry name" value="CB"/>
    <property type="match status" value="1"/>
</dbReference>
<name>A0A5K7ZEW3_9BACT</name>
<evidence type="ECO:0000313" key="9">
    <source>
        <dbReference type="Proteomes" id="UP000427769"/>
    </source>
</evidence>
<dbReference type="InterPro" id="IPR050808">
    <property type="entry name" value="Phage_Integrase"/>
</dbReference>
<dbReference type="CDD" id="cd01189">
    <property type="entry name" value="INT_ICEBs1_C_like"/>
    <property type="match status" value="1"/>
</dbReference>
<evidence type="ECO:0000256" key="1">
    <source>
        <dbReference type="ARBA" id="ARBA00008857"/>
    </source>
</evidence>
<comment type="similarity">
    <text evidence="1">Belongs to the 'phage' integrase family.</text>
</comment>
<dbReference type="PROSITE" id="PS51898">
    <property type="entry name" value="TYR_RECOMBINASE"/>
    <property type="match status" value="1"/>
</dbReference>
<dbReference type="InterPro" id="IPR011010">
    <property type="entry name" value="DNA_brk_join_enz"/>
</dbReference>
<gene>
    <name evidence="8" type="ORF">DSCW_21440</name>
</gene>
<dbReference type="SUPFAM" id="SSF56349">
    <property type="entry name" value="DNA breaking-rejoining enzymes"/>
    <property type="match status" value="1"/>
</dbReference>
<dbReference type="InterPro" id="IPR044068">
    <property type="entry name" value="CB"/>
</dbReference>
<dbReference type="KEGG" id="dwd:DSCW_21440"/>
<feature type="domain" description="Tyr recombinase" evidence="6">
    <location>
        <begin position="177"/>
        <end position="332"/>
    </location>
</feature>
<dbReference type="GO" id="GO:0006310">
    <property type="term" value="P:DNA recombination"/>
    <property type="evidence" value="ECO:0007669"/>
    <property type="project" value="UniProtKB-KW"/>
</dbReference>
<dbReference type="EMBL" id="AP021875">
    <property type="protein sequence ID" value="BBO74727.1"/>
    <property type="molecule type" value="Genomic_DNA"/>
</dbReference>
<evidence type="ECO:0000256" key="3">
    <source>
        <dbReference type="ARBA" id="ARBA00023125"/>
    </source>
</evidence>
<dbReference type="RefSeq" id="WP_170302219.1">
    <property type="nucleotide sequence ID" value="NZ_AP021875.1"/>
</dbReference>
<dbReference type="Gene3D" id="1.10.443.10">
    <property type="entry name" value="Intergrase catalytic core"/>
    <property type="match status" value="1"/>
</dbReference>
<keyword evidence="3 5" id="KW-0238">DNA-binding</keyword>
<protein>
    <submittedName>
        <fullName evidence="8">Site-specific integrase</fullName>
    </submittedName>
</protein>
<dbReference type="InterPro" id="IPR010998">
    <property type="entry name" value="Integrase_recombinase_N"/>
</dbReference>
<evidence type="ECO:0000256" key="2">
    <source>
        <dbReference type="ARBA" id="ARBA00022908"/>
    </source>
</evidence>
<dbReference type="Gene3D" id="1.10.150.130">
    <property type="match status" value="1"/>
</dbReference>
<evidence type="ECO:0000259" key="6">
    <source>
        <dbReference type="PROSITE" id="PS51898"/>
    </source>
</evidence>
<evidence type="ECO:0000259" key="7">
    <source>
        <dbReference type="PROSITE" id="PS51900"/>
    </source>
</evidence>
<keyword evidence="2" id="KW-0229">DNA integration</keyword>
<dbReference type="InterPro" id="IPR013762">
    <property type="entry name" value="Integrase-like_cat_sf"/>
</dbReference>
<dbReference type="PANTHER" id="PTHR30629">
    <property type="entry name" value="PROPHAGE INTEGRASE"/>
    <property type="match status" value="1"/>
</dbReference>
<keyword evidence="9" id="KW-1185">Reference proteome</keyword>
<evidence type="ECO:0000313" key="8">
    <source>
        <dbReference type="EMBL" id="BBO74727.1"/>
    </source>
</evidence>
<dbReference type="AlphaFoldDB" id="A0A5K7ZEW3"/>
<evidence type="ECO:0000256" key="5">
    <source>
        <dbReference type="PROSITE-ProRule" id="PRU01248"/>
    </source>
</evidence>
<proteinExistence type="inferred from homology"/>
<reference evidence="8 9" key="1">
    <citation type="submission" date="2019-11" db="EMBL/GenBank/DDBJ databases">
        <title>Comparative genomics of hydrocarbon-degrading Desulfosarcina strains.</title>
        <authorList>
            <person name="Watanabe M."/>
            <person name="Kojima H."/>
            <person name="Fukui M."/>
        </authorList>
    </citation>
    <scope>NUCLEOTIDE SEQUENCE [LARGE SCALE GENOMIC DNA]</scope>
    <source>
        <strain evidence="8 9">PP31</strain>
    </source>
</reference>
<sequence length="332" mass="38468">MGVKVREKVKGSGEWWIYIDHQGKRKAKKVGRDKRVALEAAQKIEASLILGRLHLLEKKEPTISFKEYADQWLEGYVKTALKASTYRGYKSIVDKHLKPQFGKKGLHEITRVEIKQFLFKKIKSDRNPDGLTLGRVKRIKAALSGLFTQAIEDELVKTNPASRLDKILNAKDQILGKEISPYKPDELEIYLTTCEKQFAWYYPFFLTLSRTGMRLGEGLGLRWSDIDFRNGIIEIKRGLVEGNLTTPKYGKTRIVQMTPHLSSVLNKLRTQRKEHKLKYGWSKLPEWVFVNEVGEPLDPGNLRGRVHYKLCEKAELRRIRIHDLRHTYATIL</sequence>
<organism evidence="8 9">
    <name type="scientific">Desulfosarcina widdelii</name>
    <dbReference type="NCBI Taxonomy" id="947919"/>
    <lineage>
        <taxon>Bacteria</taxon>
        <taxon>Pseudomonadati</taxon>
        <taxon>Thermodesulfobacteriota</taxon>
        <taxon>Desulfobacteria</taxon>
        <taxon>Desulfobacterales</taxon>
        <taxon>Desulfosarcinaceae</taxon>
        <taxon>Desulfosarcina</taxon>
    </lineage>
</organism>
<dbReference type="GO" id="GO:0003677">
    <property type="term" value="F:DNA binding"/>
    <property type="evidence" value="ECO:0007669"/>
    <property type="project" value="UniProtKB-UniRule"/>
</dbReference>
<dbReference type="PANTHER" id="PTHR30629:SF2">
    <property type="entry name" value="PROPHAGE INTEGRASE INTS-RELATED"/>
    <property type="match status" value="1"/>
</dbReference>
<feature type="domain" description="Core-binding (CB)" evidence="7">
    <location>
        <begin position="63"/>
        <end position="151"/>
    </location>
</feature>
<accession>A0A5K7ZEW3</accession>
<dbReference type="Pfam" id="PF00589">
    <property type="entry name" value="Phage_integrase"/>
    <property type="match status" value="1"/>
</dbReference>
<dbReference type="Proteomes" id="UP000427769">
    <property type="component" value="Chromosome"/>
</dbReference>
<dbReference type="GO" id="GO:0015074">
    <property type="term" value="P:DNA integration"/>
    <property type="evidence" value="ECO:0007669"/>
    <property type="project" value="UniProtKB-KW"/>
</dbReference>
<keyword evidence="4" id="KW-0233">DNA recombination</keyword>
<dbReference type="Pfam" id="PF14659">
    <property type="entry name" value="Phage_int_SAM_3"/>
    <property type="match status" value="1"/>
</dbReference>
<dbReference type="InterPro" id="IPR002104">
    <property type="entry name" value="Integrase_catalytic"/>
</dbReference>
<evidence type="ECO:0000256" key="4">
    <source>
        <dbReference type="ARBA" id="ARBA00023172"/>
    </source>
</evidence>
<dbReference type="InterPro" id="IPR004107">
    <property type="entry name" value="Integrase_SAM-like_N"/>
</dbReference>